<evidence type="ECO:0000256" key="1">
    <source>
        <dbReference type="SAM" id="Phobius"/>
    </source>
</evidence>
<keyword evidence="1" id="KW-0472">Membrane</keyword>
<reference evidence="2 3" key="1">
    <citation type="journal article" date="2018" name="Nat. Biotechnol.">
        <title>A standardized bacterial taxonomy based on genome phylogeny substantially revises the tree of life.</title>
        <authorList>
            <person name="Parks D.H."/>
            <person name="Chuvochina M."/>
            <person name="Waite D.W."/>
            <person name="Rinke C."/>
            <person name="Skarshewski A."/>
            <person name="Chaumeil P.A."/>
            <person name="Hugenholtz P."/>
        </authorList>
    </citation>
    <scope>NUCLEOTIDE SEQUENCE [LARGE SCALE GENOMIC DNA]</scope>
    <source>
        <strain evidence="2">UBA11621</strain>
    </source>
</reference>
<dbReference type="RefSeq" id="WP_272977193.1">
    <property type="nucleotide sequence ID" value="NZ_CALBIY010000018.1"/>
</dbReference>
<dbReference type="Proteomes" id="UP000264779">
    <property type="component" value="Unassembled WGS sequence"/>
</dbReference>
<evidence type="ECO:0000313" key="3">
    <source>
        <dbReference type="Proteomes" id="UP000264779"/>
    </source>
</evidence>
<feature type="transmembrane region" description="Helical" evidence="1">
    <location>
        <begin position="36"/>
        <end position="53"/>
    </location>
</feature>
<sequence length="59" mass="6527">MKPSWKLLLLLVPIIILLHFFMIKPIVIALGFSGHGIAGISGVIPVLLSFRLFSDEPEK</sequence>
<dbReference type="AlphaFoldDB" id="A0A358E3M0"/>
<organism evidence="2 3">
    <name type="scientific">Alteromonas australica</name>
    <dbReference type="NCBI Taxonomy" id="589873"/>
    <lineage>
        <taxon>Bacteria</taxon>
        <taxon>Pseudomonadati</taxon>
        <taxon>Pseudomonadota</taxon>
        <taxon>Gammaproteobacteria</taxon>
        <taxon>Alteromonadales</taxon>
        <taxon>Alteromonadaceae</taxon>
        <taxon>Alteromonas/Salinimonas group</taxon>
        <taxon>Alteromonas</taxon>
    </lineage>
</organism>
<protein>
    <submittedName>
        <fullName evidence="2">Uncharacterized protein</fullName>
    </submittedName>
</protein>
<dbReference type="EMBL" id="DONK01000274">
    <property type="protein sequence ID" value="HBU53081.1"/>
    <property type="molecule type" value="Genomic_DNA"/>
</dbReference>
<feature type="transmembrane region" description="Helical" evidence="1">
    <location>
        <begin position="7"/>
        <end position="30"/>
    </location>
</feature>
<comment type="caution">
    <text evidence="2">The sequence shown here is derived from an EMBL/GenBank/DDBJ whole genome shotgun (WGS) entry which is preliminary data.</text>
</comment>
<evidence type="ECO:0000313" key="2">
    <source>
        <dbReference type="EMBL" id="HBU53081.1"/>
    </source>
</evidence>
<proteinExistence type="predicted"/>
<gene>
    <name evidence="2" type="ORF">DEB45_17665</name>
</gene>
<keyword evidence="1" id="KW-1133">Transmembrane helix</keyword>
<name>A0A358E3M0_9ALTE</name>
<keyword evidence="1" id="KW-0812">Transmembrane</keyword>
<accession>A0A358E3M0</accession>